<keyword evidence="7" id="KW-0653">Protein transport</keyword>
<evidence type="ECO:0000256" key="4">
    <source>
        <dbReference type="ARBA" id="ARBA00022692"/>
    </source>
</evidence>
<protein>
    <recommendedName>
        <fullName evidence="10">Biopolymer transport protein ExbD/TolR</fullName>
    </recommendedName>
</protein>
<dbReference type="PANTHER" id="PTHR30558:SF3">
    <property type="entry name" value="BIOPOLYMER TRANSPORT PROTEIN EXBD-RELATED"/>
    <property type="match status" value="1"/>
</dbReference>
<accession>A0A3P3XIZ1</accession>
<feature type="transmembrane region" description="Helical" evidence="8">
    <location>
        <begin position="12"/>
        <end position="31"/>
    </location>
</feature>
<keyword evidence="5 8" id="KW-1133">Transmembrane helix</keyword>
<gene>
    <name evidence="9" type="ORF">SPIROBIBN47_220002</name>
</gene>
<comment type="subcellular location">
    <subcellularLocation>
        <location evidence="1">Cell membrane</location>
        <topology evidence="1">Single-pass membrane protein</topology>
    </subcellularLocation>
    <subcellularLocation>
        <location evidence="7">Cell membrane</location>
        <topology evidence="7">Single-pass type II membrane protein</topology>
    </subcellularLocation>
</comment>
<comment type="similarity">
    <text evidence="2 7">Belongs to the ExbD/TolR family.</text>
</comment>
<keyword evidence="4 7" id="KW-0812">Transmembrane</keyword>
<evidence type="ECO:0000256" key="1">
    <source>
        <dbReference type="ARBA" id="ARBA00004162"/>
    </source>
</evidence>
<dbReference type="InterPro" id="IPR003400">
    <property type="entry name" value="ExbD"/>
</dbReference>
<dbReference type="PANTHER" id="PTHR30558">
    <property type="entry name" value="EXBD MEMBRANE COMPONENT OF PMF-DRIVEN MACROMOLECULE IMPORT SYSTEM"/>
    <property type="match status" value="1"/>
</dbReference>
<dbReference type="GO" id="GO:0022857">
    <property type="term" value="F:transmembrane transporter activity"/>
    <property type="evidence" value="ECO:0007669"/>
    <property type="project" value="InterPro"/>
</dbReference>
<evidence type="ECO:0000256" key="7">
    <source>
        <dbReference type="RuleBase" id="RU003879"/>
    </source>
</evidence>
<dbReference type="EMBL" id="FWDM01000015">
    <property type="protein sequence ID" value="SLM12157.1"/>
    <property type="molecule type" value="Genomic_DNA"/>
</dbReference>
<evidence type="ECO:0000256" key="3">
    <source>
        <dbReference type="ARBA" id="ARBA00022475"/>
    </source>
</evidence>
<dbReference type="Gene3D" id="3.30.420.270">
    <property type="match status" value="1"/>
</dbReference>
<keyword evidence="7" id="KW-0813">Transport</keyword>
<name>A0A3P3XIZ1_9SPIR</name>
<evidence type="ECO:0000256" key="5">
    <source>
        <dbReference type="ARBA" id="ARBA00022989"/>
    </source>
</evidence>
<evidence type="ECO:0000256" key="8">
    <source>
        <dbReference type="SAM" id="Phobius"/>
    </source>
</evidence>
<proteinExistence type="inferred from homology"/>
<organism evidence="9">
    <name type="scientific">uncultured spirochete</name>
    <dbReference type="NCBI Taxonomy" id="156406"/>
    <lineage>
        <taxon>Bacteria</taxon>
        <taxon>Pseudomonadati</taxon>
        <taxon>Spirochaetota</taxon>
        <taxon>Spirochaetia</taxon>
        <taxon>Spirochaetales</taxon>
        <taxon>environmental samples</taxon>
    </lineage>
</organism>
<reference evidence="9" key="1">
    <citation type="submission" date="2017-02" db="EMBL/GenBank/DDBJ databases">
        <authorList>
            <person name="Regsiter A."/>
            <person name="William W."/>
        </authorList>
    </citation>
    <scope>NUCLEOTIDE SEQUENCE</scope>
    <source>
        <strain evidence="9">Bib</strain>
    </source>
</reference>
<dbReference type="GO" id="GO:0015031">
    <property type="term" value="P:protein transport"/>
    <property type="evidence" value="ECO:0007669"/>
    <property type="project" value="UniProtKB-KW"/>
</dbReference>
<evidence type="ECO:0008006" key="10">
    <source>
        <dbReference type="Google" id="ProtNLM"/>
    </source>
</evidence>
<evidence type="ECO:0000256" key="2">
    <source>
        <dbReference type="ARBA" id="ARBA00005811"/>
    </source>
</evidence>
<evidence type="ECO:0000313" key="9">
    <source>
        <dbReference type="EMBL" id="SLM12157.1"/>
    </source>
</evidence>
<sequence length="138" mass="15201">MARDHRIQPKINFDLTPLIDIVLQLVIFFMITTTFRTAPGISLQLPGSKTAQSIATPELRVIVVSANEIYLDKTKTNLAGLELLLRKRVSGSSASQIRAVLEGQSGAEYQLIISVLDALRMNGIENVGLITRKEKVVQ</sequence>
<dbReference type="GO" id="GO:0005886">
    <property type="term" value="C:plasma membrane"/>
    <property type="evidence" value="ECO:0007669"/>
    <property type="project" value="UniProtKB-SubCell"/>
</dbReference>
<dbReference type="AlphaFoldDB" id="A0A3P3XIZ1"/>
<keyword evidence="6 8" id="KW-0472">Membrane</keyword>
<evidence type="ECO:0000256" key="6">
    <source>
        <dbReference type="ARBA" id="ARBA00023136"/>
    </source>
</evidence>
<dbReference type="Pfam" id="PF02472">
    <property type="entry name" value="ExbD"/>
    <property type="match status" value="1"/>
</dbReference>
<keyword evidence="3" id="KW-1003">Cell membrane</keyword>